<feature type="transmembrane region" description="Helical" evidence="6">
    <location>
        <begin position="135"/>
        <end position="154"/>
    </location>
</feature>
<dbReference type="InterPro" id="IPR005828">
    <property type="entry name" value="MFS_sugar_transport-like"/>
</dbReference>
<evidence type="ECO:0000259" key="7">
    <source>
        <dbReference type="PROSITE" id="PS50850"/>
    </source>
</evidence>
<protein>
    <recommendedName>
        <fullName evidence="7">Major facilitator superfamily (MFS) profile domain-containing protein</fullName>
    </recommendedName>
</protein>
<accession>A0AA39GCL6</accession>
<feature type="transmembrane region" description="Helical" evidence="6">
    <location>
        <begin position="472"/>
        <end position="493"/>
    </location>
</feature>
<reference evidence="8" key="1">
    <citation type="submission" date="2022-10" db="EMBL/GenBank/DDBJ databases">
        <title>Determination and structural analysis of whole genome sequence of Sarocladium strictum F4-1.</title>
        <authorList>
            <person name="Hu L."/>
            <person name="Jiang Y."/>
        </authorList>
    </citation>
    <scope>NUCLEOTIDE SEQUENCE</scope>
    <source>
        <strain evidence="8">F4-1</strain>
    </source>
</reference>
<evidence type="ECO:0000256" key="1">
    <source>
        <dbReference type="ARBA" id="ARBA00004141"/>
    </source>
</evidence>
<dbReference type="FunFam" id="1.20.1250.20:FF:000465">
    <property type="entry name" value="Carboxylic acid transporter protein homolog"/>
    <property type="match status" value="1"/>
</dbReference>
<evidence type="ECO:0000256" key="5">
    <source>
        <dbReference type="SAM" id="MobiDB-lite"/>
    </source>
</evidence>
<dbReference type="InterPro" id="IPR020846">
    <property type="entry name" value="MFS_dom"/>
</dbReference>
<name>A0AA39GCL6_SARSR</name>
<dbReference type="CDD" id="cd17316">
    <property type="entry name" value="MFS_SV2_like"/>
    <property type="match status" value="1"/>
</dbReference>
<keyword evidence="4 6" id="KW-0472">Membrane</keyword>
<dbReference type="PANTHER" id="PTHR23508:SF9">
    <property type="entry name" value="CARBOXYLIC ACID TRANSPORT PROTEIN (AFU_ORTHOLOGUE AFUA_2G09450)"/>
    <property type="match status" value="1"/>
</dbReference>
<dbReference type="PROSITE" id="PS50850">
    <property type="entry name" value="MFS"/>
    <property type="match status" value="1"/>
</dbReference>
<organism evidence="8 9">
    <name type="scientific">Sarocladium strictum</name>
    <name type="common">Black bundle disease fungus</name>
    <name type="synonym">Acremonium strictum</name>
    <dbReference type="NCBI Taxonomy" id="5046"/>
    <lineage>
        <taxon>Eukaryota</taxon>
        <taxon>Fungi</taxon>
        <taxon>Dikarya</taxon>
        <taxon>Ascomycota</taxon>
        <taxon>Pezizomycotina</taxon>
        <taxon>Sordariomycetes</taxon>
        <taxon>Hypocreomycetidae</taxon>
        <taxon>Hypocreales</taxon>
        <taxon>Sarocladiaceae</taxon>
        <taxon>Sarocladium</taxon>
    </lineage>
</organism>
<dbReference type="InterPro" id="IPR011701">
    <property type="entry name" value="MFS"/>
</dbReference>
<keyword evidence="9" id="KW-1185">Reference proteome</keyword>
<keyword evidence="3 6" id="KW-1133">Transmembrane helix</keyword>
<comment type="caution">
    <text evidence="8">The sequence shown here is derived from an EMBL/GenBank/DDBJ whole genome shotgun (WGS) entry which is preliminary data.</text>
</comment>
<evidence type="ECO:0000256" key="3">
    <source>
        <dbReference type="ARBA" id="ARBA00022989"/>
    </source>
</evidence>
<feature type="transmembrane region" description="Helical" evidence="6">
    <location>
        <begin position="375"/>
        <end position="392"/>
    </location>
</feature>
<dbReference type="Pfam" id="PF07690">
    <property type="entry name" value="MFS_1"/>
    <property type="match status" value="1"/>
</dbReference>
<evidence type="ECO:0000256" key="6">
    <source>
        <dbReference type="SAM" id="Phobius"/>
    </source>
</evidence>
<dbReference type="EMBL" id="JAPDFR010000009">
    <property type="protein sequence ID" value="KAK0383667.1"/>
    <property type="molecule type" value="Genomic_DNA"/>
</dbReference>
<feature type="region of interest" description="Disordered" evidence="5">
    <location>
        <begin position="518"/>
        <end position="562"/>
    </location>
</feature>
<dbReference type="InterPro" id="IPR036259">
    <property type="entry name" value="MFS_trans_sf"/>
</dbReference>
<feature type="transmembrane region" description="Helical" evidence="6">
    <location>
        <begin position="254"/>
        <end position="272"/>
    </location>
</feature>
<dbReference type="Gene3D" id="1.20.1250.20">
    <property type="entry name" value="MFS general substrate transporter like domains"/>
    <property type="match status" value="1"/>
</dbReference>
<dbReference type="GO" id="GO:0046943">
    <property type="term" value="F:carboxylic acid transmembrane transporter activity"/>
    <property type="evidence" value="ECO:0007669"/>
    <property type="project" value="TreeGrafter"/>
</dbReference>
<dbReference type="Pfam" id="PF00083">
    <property type="entry name" value="Sugar_tr"/>
    <property type="match status" value="1"/>
</dbReference>
<sequence>MSSTHSEPADPLAKGILPTIKQSWKDLFIWKKRVVVSNAYGETRCEWQEPDRFINPFSLFAQLSWRDWMFFLVGFLAWTADAFDFHALSIQTKKLAAYYGRSKTDITTAITLTLLLRSIGAAIFGYFGDKYGRKWPMVANMIILGLLQIATIYSETFQQFLAVRALFVSFPISTLLRYRYHNMMNRGADQYFNKKGLFMGGVYGSAVAMALEHCPANARGLMSGILQQGYSFGYVLAGCANYGAGGATNSWKSVFWAGAGFSIAVGLIRVLFPESKQFIEAKKAGKNNASPGAFWRETRVMLRSEWKMCIYCIILMTWFNYYSHTSQDSYTTFMLTQKEMDNSQATRASIIMKTGACVGGTIIGYCSQFIGRRRAIVLSAFISGLMIPAWILPTSERSLSATGFFMQFFVQGAWGVIPIHLNELSPPSFRSSFVGVTYQLGNMISSPSAQIVNAIAEKTMIKIRNGDSVEAYGPVMGVATAIIAVGIMVTTAVGPERRGRTFENAVAGVDTEVAGKVAEAEKTVDEEKAATVGDHYEGSEHGDEPVSKVHTNGTTDAAREKI</sequence>
<feature type="transmembrane region" description="Helical" evidence="6">
    <location>
        <begin position="108"/>
        <end position="128"/>
    </location>
</feature>
<feature type="transmembrane region" description="Helical" evidence="6">
    <location>
        <begin position="68"/>
        <end position="88"/>
    </location>
</feature>
<evidence type="ECO:0000313" key="9">
    <source>
        <dbReference type="Proteomes" id="UP001175261"/>
    </source>
</evidence>
<gene>
    <name evidence="8" type="ORF">NLU13_9578</name>
</gene>
<feature type="compositionally biased region" description="Basic and acidic residues" evidence="5">
    <location>
        <begin position="518"/>
        <end position="547"/>
    </location>
</feature>
<proteinExistence type="predicted"/>
<feature type="domain" description="Major facilitator superfamily (MFS) profile" evidence="7">
    <location>
        <begin position="70"/>
        <end position="498"/>
    </location>
</feature>
<dbReference type="SUPFAM" id="SSF103473">
    <property type="entry name" value="MFS general substrate transporter"/>
    <property type="match status" value="1"/>
</dbReference>
<dbReference type="GO" id="GO:0005886">
    <property type="term" value="C:plasma membrane"/>
    <property type="evidence" value="ECO:0007669"/>
    <property type="project" value="TreeGrafter"/>
</dbReference>
<dbReference type="AlphaFoldDB" id="A0AA39GCL6"/>
<feature type="transmembrane region" description="Helical" evidence="6">
    <location>
        <begin position="344"/>
        <end position="363"/>
    </location>
</feature>
<dbReference type="PANTHER" id="PTHR23508">
    <property type="entry name" value="CARBOXYLIC ACID TRANSPORTER PROTEIN HOMOLOG"/>
    <property type="match status" value="1"/>
</dbReference>
<evidence type="ECO:0000256" key="2">
    <source>
        <dbReference type="ARBA" id="ARBA00022692"/>
    </source>
</evidence>
<evidence type="ECO:0000256" key="4">
    <source>
        <dbReference type="ARBA" id="ARBA00023136"/>
    </source>
</evidence>
<feature type="transmembrane region" description="Helical" evidence="6">
    <location>
        <begin position="306"/>
        <end position="324"/>
    </location>
</feature>
<comment type="subcellular location">
    <subcellularLocation>
        <location evidence="1">Membrane</location>
        <topology evidence="1">Multi-pass membrane protein</topology>
    </subcellularLocation>
</comment>
<evidence type="ECO:0000313" key="8">
    <source>
        <dbReference type="EMBL" id="KAK0383667.1"/>
    </source>
</evidence>
<keyword evidence="2 6" id="KW-0812">Transmembrane</keyword>
<feature type="transmembrane region" description="Helical" evidence="6">
    <location>
        <begin position="160"/>
        <end position="178"/>
    </location>
</feature>
<dbReference type="Proteomes" id="UP001175261">
    <property type="component" value="Unassembled WGS sequence"/>
</dbReference>